<dbReference type="InterPro" id="IPR027417">
    <property type="entry name" value="P-loop_NTPase"/>
</dbReference>
<evidence type="ECO:0000313" key="13">
    <source>
        <dbReference type="EMBL" id="ABL02574.1"/>
    </source>
</evidence>
<organism evidence="13 14">
    <name type="scientific">Ruthia magnifica subsp. Calyptogena magnifica</name>
    <dbReference type="NCBI Taxonomy" id="413404"/>
    <lineage>
        <taxon>Bacteria</taxon>
        <taxon>Pseudomonadati</taxon>
        <taxon>Pseudomonadota</taxon>
        <taxon>Gammaproteobacteria</taxon>
        <taxon>Candidatus Pseudothioglobaceae</taxon>
        <taxon>Candidatus Ruthturnera</taxon>
    </lineage>
</organism>
<evidence type="ECO:0000256" key="5">
    <source>
        <dbReference type="ARBA" id="ARBA00022598"/>
    </source>
</evidence>
<dbReference type="GO" id="GO:0042242">
    <property type="term" value="F:cobyrinic acid a,c-diamide synthase activity"/>
    <property type="evidence" value="ECO:0007669"/>
    <property type="project" value="InterPro"/>
</dbReference>
<evidence type="ECO:0000256" key="6">
    <source>
        <dbReference type="ARBA" id="ARBA00022741"/>
    </source>
</evidence>
<evidence type="ECO:0000256" key="7">
    <source>
        <dbReference type="ARBA" id="ARBA00022840"/>
    </source>
</evidence>
<comment type="pathway">
    <text evidence="2">Cofactor biosynthesis; adenosylcobalamin biosynthesis.</text>
</comment>
<evidence type="ECO:0000256" key="10">
    <source>
        <dbReference type="SAM" id="MobiDB-lite"/>
    </source>
</evidence>
<dbReference type="CDD" id="cd03130">
    <property type="entry name" value="GATase1_CobB"/>
    <property type="match status" value="1"/>
</dbReference>
<keyword evidence="14" id="KW-1185">Reference proteome</keyword>
<keyword evidence="7" id="KW-0067">ATP-binding</keyword>
<keyword evidence="6" id="KW-0547">Nucleotide-binding</keyword>
<dbReference type="HOGENOM" id="CLU_022752_2_1_6"/>
<dbReference type="NCBIfam" id="NF002204">
    <property type="entry name" value="PRK01077.1"/>
    <property type="match status" value="1"/>
</dbReference>
<feature type="compositionally biased region" description="Basic and acidic residues" evidence="10">
    <location>
        <begin position="553"/>
        <end position="566"/>
    </location>
</feature>
<comment type="cofactor">
    <cofactor evidence="1">
        <name>Mg(2+)</name>
        <dbReference type="ChEBI" id="CHEBI:18420"/>
    </cofactor>
</comment>
<evidence type="ECO:0000256" key="3">
    <source>
        <dbReference type="ARBA" id="ARBA00006205"/>
    </source>
</evidence>
<dbReference type="PROSITE" id="PS51274">
    <property type="entry name" value="GATASE_COBBQ"/>
    <property type="match status" value="1"/>
</dbReference>
<dbReference type="InterPro" id="IPR004484">
    <property type="entry name" value="CbiA/CobB_synth"/>
</dbReference>
<dbReference type="SUPFAM" id="SSF52540">
    <property type="entry name" value="P-loop containing nucleoside triphosphate hydrolases"/>
    <property type="match status" value="1"/>
</dbReference>
<feature type="region of interest" description="Disordered" evidence="10">
    <location>
        <begin position="545"/>
        <end position="566"/>
    </location>
</feature>
<name>A1AXB7_RUTMC</name>
<dbReference type="NCBIfam" id="TIGR00379">
    <property type="entry name" value="cobB"/>
    <property type="match status" value="1"/>
</dbReference>
<feature type="domain" description="CobB/CobQ-like glutamine amidotransferase" evidence="12">
    <location>
        <begin position="244"/>
        <end position="430"/>
    </location>
</feature>
<keyword evidence="5 13" id="KW-0436">Ligase</keyword>
<evidence type="ECO:0000256" key="2">
    <source>
        <dbReference type="ARBA" id="ARBA00004953"/>
    </source>
</evidence>
<dbReference type="Gene3D" id="3.40.50.300">
    <property type="entry name" value="P-loop containing nucleotide triphosphate hydrolases"/>
    <property type="match status" value="1"/>
</dbReference>
<gene>
    <name evidence="13" type="ordered locus">Rmag_0858</name>
</gene>
<evidence type="ECO:0000259" key="12">
    <source>
        <dbReference type="Pfam" id="PF07685"/>
    </source>
</evidence>
<dbReference type="InterPro" id="IPR029062">
    <property type="entry name" value="Class_I_gatase-like"/>
</dbReference>
<proteinExistence type="inferred from homology"/>
<evidence type="ECO:0000256" key="8">
    <source>
        <dbReference type="ARBA" id="ARBA00022842"/>
    </source>
</evidence>
<dbReference type="InterPro" id="IPR002586">
    <property type="entry name" value="CobQ/CobB/MinD/ParA_Nub-bd_dom"/>
</dbReference>
<dbReference type="EMBL" id="CP000488">
    <property type="protein sequence ID" value="ABL02574.1"/>
    <property type="molecule type" value="Genomic_DNA"/>
</dbReference>
<dbReference type="Proteomes" id="UP000002587">
    <property type="component" value="Chromosome"/>
</dbReference>
<protein>
    <submittedName>
        <fullName evidence="13">Cobyrinate a,c-diamide synthase</fullName>
        <ecNumber evidence="13">6.3.5.-</ecNumber>
    </submittedName>
</protein>
<dbReference type="SUPFAM" id="SSF52317">
    <property type="entry name" value="Class I glutamine amidotransferase-like"/>
    <property type="match status" value="1"/>
</dbReference>
<dbReference type="eggNOG" id="COG0316">
    <property type="taxonomic scope" value="Bacteria"/>
</dbReference>
<dbReference type="STRING" id="413404.Rmag_0858"/>
<dbReference type="eggNOG" id="COG1797">
    <property type="taxonomic scope" value="Bacteria"/>
</dbReference>
<dbReference type="InterPro" id="IPR035903">
    <property type="entry name" value="HesB-like_dom_sf"/>
</dbReference>
<dbReference type="CDD" id="cd05388">
    <property type="entry name" value="CobB_N"/>
    <property type="match status" value="1"/>
</dbReference>
<evidence type="ECO:0000313" key="14">
    <source>
        <dbReference type="Proteomes" id="UP000002587"/>
    </source>
</evidence>
<dbReference type="PANTHER" id="PTHR43873">
    <property type="entry name" value="COBYRINATE A,C-DIAMIDE SYNTHASE"/>
    <property type="match status" value="1"/>
</dbReference>
<feature type="domain" description="CobQ/CobB/MinD/ParA nucleotide binding" evidence="11">
    <location>
        <begin position="14"/>
        <end position="184"/>
    </location>
</feature>
<dbReference type="AlphaFoldDB" id="A1AXB7"/>
<dbReference type="Pfam" id="PF01656">
    <property type="entry name" value="CbiA"/>
    <property type="match status" value="1"/>
</dbReference>
<dbReference type="InterPro" id="IPR011698">
    <property type="entry name" value="GATase_3"/>
</dbReference>
<dbReference type="PANTHER" id="PTHR43873:SF1">
    <property type="entry name" value="COBYRINATE A,C-DIAMIDE SYNTHASE"/>
    <property type="match status" value="1"/>
</dbReference>
<keyword evidence="8" id="KW-0460">Magnesium</keyword>
<comment type="similarity">
    <text evidence="3">Belongs to the CobB/CobQ family. CobQ subfamily.</text>
</comment>
<evidence type="ECO:0000256" key="4">
    <source>
        <dbReference type="ARBA" id="ARBA00022573"/>
    </source>
</evidence>
<dbReference type="RefSeq" id="WP_011738199.1">
    <property type="nucleotide sequence ID" value="NC_008610.1"/>
</dbReference>
<evidence type="ECO:0000259" key="11">
    <source>
        <dbReference type="Pfam" id="PF01656"/>
    </source>
</evidence>
<dbReference type="GO" id="GO:0009236">
    <property type="term" value="P:cobalamin biosynthetic process"/>
    <property type="evidence" value="ECO:0007669"/>
    <property type="project" value="UniProtKB-KW"/>
</dbReference>
<evidence type="ECO:0000256" key="9">
    <source>
        <dbReference type="ARBA" id="ARBA00022962"/>
    </source>
</evidence>
<evidence type="ECO:0000256" key="1">
    <source>
        <dbReference type="ARBA" id="ARBA00001946"/>
    </source>
</evidence>
<sequence length="566" mass="63925">MPSSFYLSAAHKSSGKTIISLGLCAAFKQQSLKVQTFKKGPDYIDPIWLTQASGVPCYNLDFYNMTDDEIIQLYNNQSVNSDLTIIEGNKGLFDGMSVTGGDANADLVKLLNIPVVLVIDSTGITRGVAPLLSGYQAFDKNLDIVGVILNKVASERHESKLIQAIEYYTDIPLLGCVRRSKSLVIDERHLGLIPVNETLQLQTFINKVASIIIDQVDLNVLMNLNCIKFNKQIINTNTIKKKITVAIAKDRAFSFYYQDDLDKFESLGVNIKYFDTLKNHNLPVCDGLFIGGGFPEMQLKALNANQLLLENIKTKIEQGLPTYVECGGLMYLTNSITYNKQTHPMVGVIDANTYMTPKPVGRGYVELTPTDEHCWSNVSKRIYAHEFHYSKLKNINVNTRYAFKVLRGVGIDNKFDGIIKHNLLASYTHLRNVTGNAWVVQFVNFIRKIKKKIMIIITKKAANEIILSAYNLETQGLLIRFAVDKTDEGFQYLMGFDARNDNDIHLKSNDIEYIFVYEQKTLLEGMVVDFDKIDKDSDYHFIFMNPNDPNYEPPKEGHAPDKSNKK</sequence>
<keyword evidence="4" id="KW-0169">Cobalamin biosynthesis</keyword>
<dbReference type="Gene3D" id="2.60.300.12">
    <property type="entry name" value="HesB-like domain"/>
    <property type="match status" value="1"/>
</dbReference>
<dbReference type="KEGG" id="rma:Rmag_0858"/>
<reference evidence="13 14" key="1">
    <citation type="journal article" date="2007" name="Science">
        <title>The Calyptogena magnifica chemoautotrophic symbiont genome.</title>
        <authorList>
            <person name="Newton I.L.G."/>
            <person name="Woyke T."/>
            <person name="Auchtung T.A."/>
            <person name="Dilly G.F."/>
            <person name="Dutton R.J."/>
            <person name="Fisher M.C."/>
            <person name="Fontanez K.M."/>
            <person name="Lau E."/>
            <person name="Stewart F.J."/>
            <person name="Richardson P.M."/>
            <person name="Barry K.W."/>
            <person name="Saunders E."/>
            <person name="Detter J.C."/>
            <person name="Wu D."/>
            <person name="Eisen J.A."/>
            <person name="Cavanaugh C.M."/>
        </authorList>
    </citation>
    <scope>NUCLEOTIDE SEQUENCE [LARGE SCALE GENOMIC DNA]</scope>
    <source>
        <strain evidence="13 14">Cm</strain>
    </source>
</reference>
<keyword evidence="9" id="KW-0315">Glutamine amidotransferase</keyword>
<dbReference type="SUPFAM" id="SSF89360">
    <property type="entry name" value="HesB-like domain"/>
    <property type="match status" value="1"/>
</dbReference>
<dbReference type="GO" id="GO:0005524">
    <property type="term" value="F:ATP binding"/>
    <property type="evidence" value="ECO:0007669"/>
    <property type="project" value="UniProtKB-KW"/>
</dbReference>
<dbReference type="Gene3D" id="3.40.50.880">
    <property type="match status" value="1"/>
</dbReference>
<accession>A1AXB7</accession>
<dbReference type="EC" id="6.3.5.-" evidence="13"/>
<dbReference type="Pfam" id="PF07685">
    <property type="entry name" value="GATase_3"/>
    <property type="match status" value="1"/>
</dbReference>